<proteinExistence type="predicted"/>
<gene>
    <name evidence="1" type="ORF">C8D93_105189</name>
</gene>
<evidence type="ECO:0000313" key="2">
    <source>
        <dbReference type="Proteomes" id="UP000248330"/>
    </source>
</evidence>
<name>A0A318ECV4_9GAMM</name>
<sequence length="32" mass="3473">MDQWSDEVSTMPGLRLGVACSAHLTREALLQG</sequence>
<evidence type="ECO:0000313" key="1">
    <source>
        <dbReference type="EMBL" id="PXV67832.1"/>
    </source>
</evidence>
<keyword evidence="2" id="KW-1185">Reference proteome</keyword>
<comment type="caution">
    <text evidence="1">The sequence shown here is derived from an EMBL/GenBank/DDBJ whole genome shotgun (WGS) entry which is preliminary data.</text>
</comment>
<dbReference type="EMBL" id="QICN01000005">
    <property type="protein sequence ID" value="PXV67832.1"/>
    <property type="molecule type" value="Genomic_DNA"/>
</dbReference>
<dbReference type="AlphaFoldDB" id="A0A318ECV4"/>
<organism evidence="1 2">
    <name type="scientific">Sinimarinibacterium flocculans</name>
    <dbReference type="NCBI Taxonomy" id="985250"/>
    <lineage>
        <taxon>Bacteria</taxon>
        <taxon>Pseudomonadati</taxon>
        <taxon>Pseudomonadota</taxon>
        <taxon>Gammaproteobacteria</taxon>
        <taxon>Nevskiales</taxon>
        <taxon>Nevskiaceae</taxon>
        <taxon>Sinimarinibacterium</taxon>
    </lineage>
</organism>
<dbReference type="Proteomes" id="UP000248330">
    <property type="component" value="Unassembled WGS sequence"/>
</dbReference>
<accession>A0A318ECV4</accession>
<reference evidence="1 2" key="1">
    <citation type="submission" date="2018-04" db="EMBL/GenBank/DDBJ databases">
        <title>Genomic Encyclopedia of Type Strains, Phase IV (KMG-IV): sequencing the most valuable type-strain genomes for metagenomic binning, comparative biology and taxonomic classification.</title>
        <authorList>
            <person name="Goeker M."/>
        </authorList>
    </citation>
    <scope>NUCLEOTIDE SEQUENCE [LARGE SCALE GENOMIC DNA]</scope>
    <source>
        <strain evidence="1 2">DSM 104150</strain>
    </source>
</reference>
<protein>
    <submittedName>
        <fullName evidence="1">Uncharacterized protein</fullName>
    </submittedName>
</protein>